<feature type="non-terminal residue" evidence="2">
    <location>
        <position position="204"/>
    </location>
</feature>
<dbReference type="PANTHER" id="PTHR31960">
    <property type="entry name" value="F-BOX PROTEIN PP2-A15"/>
    <property type="match status" value="1"/>
</dbReference>
<proteinExistence type="predicted"/>
<dbReference type="Proteomes" id="UP000268093">
    <property type="component" value="Unassembled WGS sequence"/>
</dbReference>
<evidence type="ECO:0000259" key="1">
    <source>
        <dbReference type="PROSITE" id="PS50181"/>
    </source>
</evidence>
<dbReference type="EMBL" id="RBNI01018925">
    <property type="protein sequence ID" value="RUO96987.1"/>
    <property type="molecule type" value="Genomic_DNA"/>
</dbReference>
<evidence type="ECO:0000313" key="2">
    <source>
        <dbReference type="EMBL" id="RUO96987.1"/>
    </source>
</evidence>
<name>A0A433A2S4_9FUNG</name>
<keyword evidence="3" id="KW-1185">Reference proteome</keyword>
<organism evidence="2 3">
    <name type="scientific">Jimgerdemannia flammicorona</name>
    <dbReference type="NCBI Taxonomy" id="994334"/>
    <lineage>
        <taxon>Eukaryota</taxon>
        <taxon>Fungi</taxon>
        <taxon>Fungi incertae sedis</taxon>
        <taxon>Mucoromycota</taxon>
        <taxon>Mucoromycotina</taxon>
        <taxon>Endogonomycetes</taxon>
        <taxon>Endogonales</taxon>
        <taxon>Endogonaceae</taxon>
        <taxon>Jimgerdemannia</taxon>
    </lineage>
</organism>
<comment type="caution">
    <text evidence="2">The sequence shown here is derived from an EMBL/GenBank/DDBJ whole genome shotgun (WGS) entry which is preliminary data.</text>
</comment>
<accession>A0A433A2S4</accession>
<dbReference type="Pfam" id="PF14299">
    <property type="entry name" value="PP2"/>
    <property type="match status" value="1"/>
</dbReference>
<protein>
    <recommendedName>
        <fullName evidence="1">F-box domain-containing protein</fullName>
    </recommendedName>
</protein>
<dbReference type="PROSITE" id="PS50181">
    <property type="entry name" value="FBOX"/>
    <property type="match status" value="1"/>
</dbReference>
<sequence length="204" mass="23617">MPPLTQTSANCGFDNIPNEILVNILVLVSPLDVLQAALAYRRIADLTRSDWLWQLKLVADFPSAHPELSGESYLSAYIRLSSPKIYLASDQANVTWLDNRYWSRIPELESEFGQIVSLRWVWWMAADGEFRNVRPGQYEVVWRFKVVGNARRSLYRIRFGYEVIDGNMSLEEQPGEGFWHTLKESEWTEYRLSQRIIITNADAG</sequence>
<dbReference type="OrthoDB" id="9970274at2759"/>
<dbReference type="InterPro" id="IPR001810">
    <property type="entry name" value="F-box_dom"/>
</dbReference>
<dbReference type="InterPro" id="IPR036047">
    <property type="entry name" value="F-box-like_dom_sf"/>
</dbReference>
<dbReference type="SUPFAM" id="SSF81383">
    <property type="entry name" value="F-box domain"/>
    <property type="match status" value="1"/>
</dbReference>
<evidence type="ECO:0000313" key="3">
    <source>
        <dbReference type="Proteomes" id="UP000268093"/>
    </source>
</evidence>
<dbReference type="Pfam" id="PF12937">
    <property type="entry name" value="F-box-like"/>
    <property type="match status" value="1"/>
</dbReference>
<dbReference type="AlphaFoldDB" id="A0A433A2S4"/>
<dbReference type="PANTHER" id="PTHR31960:SF2">
    <property type="entry name" value="F-BOX PROTEIN PP2-A15"/>
    <property type="match status" value="1"/>
</dbReference>
<reference evidence="2 3" key="1">
    <citation type="journal article" date="2018" name="New Phytol.">
        <title>Phylogenomics of Endogonaceae and evolution of mycorrhizas within Mucoromycota.</title>
        <authorList>
            <person name="Chang Y."/>
            <person name="Desiro A."/>
            <person name="Na H."/>
            <person name="Sandor L."/>
            <person name="Lipzen A."/>
            <person name="Clum A."/>
            <person name="Barry K."/>
            <person name="Grigoriev I.V."/>
            <person name="Martin F.M."/>
            <person name="Stajich J.E."/>
            <person name="Smith M.E."/>
            <person name="Bonito G."/>
            <person name="Spatafora J.W."/>
        </authorList>
    </citation>
    <scope>NUCLEOTIDE SEQUENCE [LARGE SCALE GENOMIC DNA]</scope>
    <source>
        <strain evidence="2 3">GMNB39</strain>
    </source>
</reference>
<gene>
    <name evidence="2" type="ORF">BC936DRAFT_141160</name>
</gene>
<feature type="domain" description="F-box" evidence="1">
    <location>
        <begin position="10"/>
        <end position="56"/>
    </location>
</feature>
<dbReference type="InterPro" id="IPR025886">
    <property type="entry name" value="PP2-like"/>
</dbReference>